<dbReference type="GO" id="GO:0000981">
    <property type="term" value="F:DNA-binding transcription factor activity, RNA polymerase II-specific"/>
    <property type="evidence" value="ECO:0007669"/>
    <property type="project" value="InterPro"/>
</dbReference>
<evidence type="ECO:0000256" key="8">
    <source>
        <dbReference type="SAM" id="MobiDB-lite"/>
    </source>
</evidence>
<dbReference type="EMBL" id="KV460207">
    <property type="protein sequence ID" value="OBU01112.1"/>
    <property type="molecule type" value="Genomic_DNA"/>
</dbReference>
<reference evidence="11 12" key="1">
    <citation type="submission" date="2016-03" db="EMBL/GenBank/DDBJ databases">
        <title>Comparative genomics of Pseudogymnoascus destructans, the fungus causing white-nose syndrome of bats.</title>
        <authorList>
            <person name="Palmer J.M."/>
            <person name="Drees K.P."/>
            <person name="Foster J.T."/>
            <person name="Lindner D.L."/>
        </authorList>
    </citation>
    <scope>NUCLEOTIDE SEQUENCE [LARGE SCALE GENOMIC DNA]</scope>
    <source>
        <strain evidence="11 12">UAMH 10579</strain>
    </source>
</reference>
<dbReference type="GO" id="GO:0008270">
    <property type="term" value="F:zinc ion binding"/>
    <property type="evidence" value="ECO:0007669"/>
    <property type="project" value="InterPro"/>
</dbReference>
<dbReference type="SMART" id="SM00906">
    <property type="entry name" value="Fungal_trans"/>
    <property type="match status" value="1"/>
</dbReference>
<dbReference type="PROSITE" id="PS50048">
    <property type="entry name" value="ZN2_CY6_FUNGAL_2"/>
    <property type="match status" value="1"/>
</dbReference>
<keyword evidence="5" id="KW-0238">DNA-binding</keyword>
<evidence type="ECO:0000313" key="11">
    <source>
        <dbReference type="EMBL" id="OBU01112.1"/>
    </source>
</evidence>
<dbReference type="CDD" id="cd00067">
    <property type="entry name" value="GAL4"/>
    <property type="match status" value="1"/>
</dbReference>
<feature type="region of interest" description="Disordered" evidence="8">
    <location>
        <begin position="705"/>
        <end position="828"/>
    </location>
</feature>
<reference evidence="12" key="2">
    <citation type="journal article" date="2018" name="Nat. Commun.">
        <title>Extreme sensitivity to ultraviolet light in the fungal pathogen causing white-nose syndrome of bats.</title>
        <authorList>
            <person name="Palmer J.M."/>
            <person name="Drees K.P."/>
            <person name="Foster J.T."/>
            <person name="Lindner D.L."/>
        </authorList>
    </citation>
    <scope>NUCLEOTIDE SEQUENCE [LARGE SCALE GENOMIC DNA]</scope>
    <source>
        <strain evidence="12">UAMH 10579</strain>
    </source>
</reference>
<dbReference type="Pfam" id="PF00172">
    <property type="entry name" value="Zn_clus"/>
    <property type="match status" value="1"/>
</dbReference>
<evidence type="ECO:0000313" key="12">
    <source>
        <dbReference type="Proteomes" id="UP000091956"/>
    </source>
</evidence>
<keyword evidence="7" id="KW-0539">Nucleus</keyword>
<dbReference type="InterPro" id="IPR001138">
    <property type="entry name" value="Zn2Cys6_DnaBD"/>
</dbReference>
<dbReference type="CDD" id="cd12148">
    <property type="entry name" value="fungal_TF_MHR"/>
    <property type="match status" value="1"/>
</dbReference>
<evidence type="ECO:0000256" key="9">
    <source>
        <dbReference type="SAM" id="Phobius"/>
    </source>
</evidence>
<name>A0A2P2SWB6_9PEZI</name>
<dbReference type="InterPro" id="IPR036864">
    <property type="entry name" value="Zn2-C6_fun-type_DNA-bd_sf"/>
</dbReference>
<dbReference type="PROSITE" id="PS00463">
    <property type="entry name" value="ZN2_CY6_FUNGAL_1"/>
    <property type="match status" value="1"/>
</dbReference>
<organism evidence="11 12">
    <name type="scientific">Pseudogymnoascus verrucosus</name>
    <dbReference type="NCBI Taxonomy" id="342668"/>
    <lineage>
        <taxon>Eukaryota</taxon>
        <taxon>Fungi</taxon>
        <taxon>Dikarya</taxon>
        <taxon>Ascomycota</taxon>
        <taxon>Pezizomycotina</taxon>
        <taxon>Leotiomycetes</taxon>
        <taxon>Thelebolales</taxon>
        <taxon>Thelebolaceae</taxon>
        <taxon>Pseudogymnoascus</taxon>
    </lineage>
</organism>
<dbReference type="SMART" id="SM00066">
    <property type="entry name" value="GAL4"/>
    <property type="match status" value="1"/>
</dbReference>
<evidence type="ECO:0000256" key="7">
    <source>
        <dbReference type="ARBA" id="ARBA00023242"/>
    </source>
</evidence>
<feature type="region of interest" description="Disordered" evidence="8">
    <location>
        <begin position="154"/>
        <end position="184"/>
    </location>
</feature>
<dbReference type="GO" id="GO:0005634">
    <property type="term" value="C:nucleus"/>
    <property type="evidence" value="ECO:0007669"/>
    <property type="project" value="UniProtKB-SubCell"/>
</dbReference>
<dbReference type="STRING" id="342668.A0A2P2SWB6"/>
<dbReference type="SUPFAM" id="SSF57701">
    <property type="entry name" value="Zn2/Cys6 DNA-binding domain"/>
    <property type="match status" value="1"/>
</dbReference>
<feature type="compositionally biased region" description="Polar residues" evidence="8">
    <location>
        <begin position="244"/>
        <end position="257"/>
    </location>
</feature>
<dbReference type="GeneID" id="28834256"/>
<dbReference type="GO" id="GO:0006351">
    <property type="term" value="P:DNA-templated transcription"/>
    <property type="evidence" value="ECO:0007669"/>
    <property type="project" value="InterPro"/>
</dbReference>
<keyword evidence="9" id="KW-1133">Transmembrane helix</keyword>
<evidence type="ECO:0000256" key="2">
    <source>
        <dbReference type="ARBA" id="ARBA00022723"/>
    </source>
</evidence>
<dbReference type="Pfam" id="PF04082">
    <property type="entry name" value="Fungal_trans"/>
    <property type="match status" value="1"/>
</dbReference>
<dbReference type="Proteomes" id="UP000091956">
    <property type="component" value="Unassembled WGS sequence"/>
</dbReference>
<feature type="region of interest" description="Disordered" evidence="8">
    <location>
        <begin position="1"/>
        <end position="59"/>
    </location>
</feature>
<evidence type="ECO:0000256" key="4">
    <source>
        <dbReference type="ARBA" id="ARBA00023015"/>
    </source>
</evidence>
<feature type="compositionally biased region" description="Low complexity" evidence="8">
    <location>
        <begin position="723"/>
        <end position="742"/>
    </location>
</feature>
<keyword evidence="2" id="KW-0479">Metal-binding</keyword>
<dbReference type="PANTHER" id="PTHR47540">
    <property type="entry name" value="THIAMINE REPRESSIBLE GENES REGULATORY PROTEIN THI5"/>
    <property type="match status" value="1"/>
</dbReference>
<evidence type="ECO:0000259" key="10">
    <source>
        <dbReference type="PROSITE" id="PS50048"/>
    </source>
</evidence>
<keyword evidence="12" id="KW-1185">Reference proteome</keyword>
<feature type="domain" description="Zn(2)-C6 fungal-type" evidence="10">
    <location>
        <begin position="68"/>
        <end position="97"/>
    </location>
</feature>
<keyword evidence="3" id="KW-0862">Zinc</keyword>
<dbReference type="OrthoDB" id="422427at2759"/>
<dbReference type="GO" id="GO:0043565">
    <property type="term" value="F:sequence-specific DNA binding"/>
    <property type="evidence" value="ECO:0007669"/>
    <property type="project" value="TreeGrafter"/>
</dbReference>
<keyword evidence="9" id="KW-0472">Membrane</keyword>
<feature type="region of interest" description="Disordered" evidence="8">
    <location>
        <begin position="243"/>
        <end position="265"/>
    </location>
</feature>
<dbReference type="GO" id="GO:0045944">
    <property type="term" value="P:positive regulation of transcription by RNA polymerase II"/>
    <property type="evidence" value="ECO:0007669"/>
    <property type="project" value="TreeGrafter"/>
</dbReference>
<evidence type="ECO:0000256" key="3">
    <source>
        <dbReference type="ARBA" id="ARBA00022833"/>
    </source>
</evidence>
<evidence type="ECO:0000256" key="6">
    <source>
        <dbReference type="ARBA" id="ARBA00023163"/>
    </source>
</evidence>
<gene>
    <name evidence="11" type="ORF">VE01_00870</name>
</gene>
<protein>
    <recommendedName>
        <fullName evidence="10">Zn(2)-C6 fungal-type domain-containing protein</fullName>
    </recommendedName>
</protein>
<feature type="transmembrane region" description="Helical" evidence="9">
    <location>
        <begin position="380"/>
        <end position="405"/>
    </location>
</feature>
<keyword evidence="4" id="KW-0805">Transcription regulation</keyword>
<evidence type="ECO:0000256" key="1">
    <source>
        <dbReference type="ARBA" id="ARBA00004123"/>
    </source>
</evidence>
<evidence type="ECO:0000256" key="5">
    <source>
        <dbReference type="ARBA" id="ARBA00023125"/>
    </source>
</evidence>
<dbReference type="Gene3D" id="4.10.240.10">
    <property type="entry name" value="Zn(2)-C6 fungal-type DNA-binding domain"/>
    <property type="match status" value="1"/>
</dbReference>
<accession>A0A2P2SWB6</accession>
<feature type="region of interest" description="Disordered" evidence="8">
    <location>
        <begin position="871"/>
        <end position="893"/>
    </location>
</feature>
<dbReference type="RefSeq" id="XP_018134844.1">
    <property type="nucleotide sequence ID" value="XM_018270398.2"/>
</dbReference>
<comment type="subcellular location">
    <subcellularLocation>
        <location evidence="1">Nucleus</location>
    </subcellularLocation>
</comment>
<dbReference type="PANTHER" id="PTHR47540:SF1">
    <property type="entry name" value="ACTIVATOR OF STRESS GENES 1-RELATED"/>
    <property type="match status" value="1"/>
</dbReference>
<keyword evidence="6" id="KW-0804">Transcription</keyword>
<dbReference type="InterPro" id="IPR007219">
    <property type="entry name" value="XnlR_reg_dom"/>
</dbReference>
<proteinExistence type="predicted"/>
<dbReference type="AlphaFoldDB" id="A0A2P2SWB6"/>
<feature type="compositionally biased region" description="Low complexity" evidence="8">
    <location>
        <begin position="7"/>
        <end position="23"/>
    </location>
</feature>
<keyword evidence="9" id="KW-0812">Transmembrane</keyword>
<sequence length="1021" mass="109745">MPNPDPSSTAATSSRGGSGAATPDHYDDDHHAAATPQWHPLHDQTSPDPTALPRATAPLQKRRRVTRACDECRRKKIKCDGKQPCTHCTVYSYECTFDQPSNRRRNPAPQYIEALETRLQRAEVLLRSFVPNIDLSDPNFEAAVAAARKGAGTAGQAHLGAERAMSETSRPGTSEPGGEEGDDAQLSSMIETTGQLEIDERGHWDFHGGSSGAVFLQQMREQFDGLLGNDTKAPFLPRLPARPSTFSQLESPRSTAESPFEGGLPNTLDLPDREVALNLCSNALDCACALLRIVHTPSFYEMFDRIYDTPPENFGDEENRFLPLLYSILALGSMFMDHPGAHKGQDVSYKEGIDQGLKYFTAARQMMEITDCRDMPSLQAVLFMILFLQSSANLSTCYSYIGIALRSALRMGLHRNLTYNFNPIERETRRRAFWIIRKMDTYVSALLGFPKMLNDEDVDQELPVEVDDEYITREAILPMPPGKLSIFAASNAHTKLMFILAKVIRDVYPLKSADQCMPGSERPTYVVSHAKIQAIEYDLQAWLEKLPMGLRPGGDAPEDVVRVQQLLRMAYAHVQMMLYRPFLHYVSSRPPPHGSKPVDERSYACAAACVSVSRNIVHITAEMQRRGFLIGAYWFTMYTTFFAILSLAFFVLENPGKPGAEEIMENASVGRDTLKALARRSMAADRCSQSLTVLFEQLRLRLNLNPPTQTKSNKRPQPSHHLATPSTTSTTTKSTATTSSTPDLAAPQRARTFPTPPSQFPLNPQRRFAPSTSDPNLRASFDMRASTPSGGTSAGASTPDTPASMASMGMGGLGLGQQQQGGQQGQQYYGGLGAGGGMGEELPDLSAVMFPSSDPFAYPAQPMLNTYHTGKGGMDSSGETEMDDSTTSGGGDVPATTTYLDPSMTGNSGLFSDPSQGMYGDLEGQIFGPLPGFLMEGGMGGMGMGMGMNGFGGDGMGGTAGEGVVQQVGMVGLGMGGGMGGMGNFGGMGGYDDGYGGEGWGGGGSGGGNGGGGGGYGGGGV</sequence>
<feature type="compositionally biased region" description="Low complexity" evidence="8">
    <location>
        <begin position="785"/>
        <end position="799"/>
    </location>
</feature>
<dbReference type="InterPro" id="IPR051711">
    <property type="entry name" value="Stress_Response_Reg"/>
</dbReference>
<feature type="transmembrane region" description="Helical" evidence="9">
    <location>
        <begin position="632"/>
        <end position="652"/>
    </location>
</feature>